<feature type="region of interest" description="Disordered" evidence="2">
    <location>
        <begin position="1005"/>
        <end position="1032"/>
    </location>
</feature>
<sequence>MKGFAELSDAAADGRMKEKDAHLTNPIREKSEAAKRIEMLEAEIADLRARLQRTTSQGLLACDDRFSSIFAKESMELQNIPIEEISIWNEKLINTVQQLQCSLIQLEADSKAQLITLTDRLTQMKEENERLLRENDSLKARIGDGVLRQRQANRIELAFERGRIAARVRAAGLQRLEAVEANLMEAHDDLHHVQRWDAMLLPQRDVSFVFHFVSKVTYPLGDIQELIMRVYQQLLFHSSSCCHGYRVGFYESMEVFAFQAPSDALLFAKECHEQLLRLAWFSCMENMPSFSTITENDKVVYKGPRIHTCIFTCSPESYIDPVSGKYAFFGPEVTEAVQAAIEQCQIGEISVNDKWVQLMCMQSRMREDRSAPTESNVAELRECLGSLWDVVALPGEHNIIASILPQALRDRRGVEASVLHPSCKYPCLEMKNRASVVRMVVKSMKGMLCDTFECPDEGSQKSSVGGDVILQQMQRRANFWHDAFSKASLHISPLEQNSEFSDSAAKLLELFATQQDNRNLVALYRKAEAASAALERDIMESEDRFEIRKYRTPNPSETAYICTIDTGDENIWKQLVLKSISDEQFESIQNTIRSDIHSAAKIHFGFLMSGNYTDVFTYVFREVEQVLAFVSEMYIKVNRTGTKYAHTSLGKDRDIFLFRAGVASGPMSAIYRTLENGVLRCTGPAIRLSGTLCDLAESGEILAMEDVIRSFYEKKENLLETQYIMKQRAQFIGSRDSPAMVHSVLPKPFAYRHKQLSNVGGAAMQNKNLHLPYRSVLASLTLHRDELPRQSVLDMMEQQQRRLEFGEMALMSAEDSYERGWQVSTATKSPLCSPWLILCQPQAEELPESVPAGRRSVRFRTVEEMGAEVMYVRRSTKPLAFLYCDVAGAGAIARSVAPPLLRLVWAHYNYIVQNAVRNFNGYVAKTNSTTSYLVVFEEPTMALEAARQIQLEMVESMWPEELRVLEPTLHVKDVKSHTVLFNGPRPQIAVHVSDQYTWRLISPSPSLDASKSNSSSKIWSEDGADGGSPAAEPLSTVHISGVGVKETFVLGLHTHGGEIRLSRSLLNAVGASPSGKLLLAQLTMELVVGPSMIHSVEGIKKENRTTTKVATTTQANNETKALKANIFAEECVASVPRRLEGRLALILSSTSTAFGPARLTEAALAMEAASLAEGNTESTSGEDGDAVPAYNTGKVESEAPTAVKTEPTSLPSAAPPKAMLLPAAKMAQHAWLLQPKESFNPLPAASCTDWSTVAAQPTTRLMELGLLEETRKIQTALQGVLKMFSSAQLLAKALEDVPDESASESPAELLPDSSTNPDAGSAAGKKTSRVNRLSTKIPAPPTPFSAARGSASLTRRSKDAAPSKAAVASSSVCVATRAVPVEQYALFIDFSKCLVTVLLNALAIGVDQHSRPGVPVPRCVQSNDSAAVRPLSMSSDSGLSGLLGGSAGSRSQRNSSSAGSRRVYGTSFSSIEYSLSGSACESKLSSLPRIPLPNGQLSNKSPTSAHPRLTTVPMNLDAELHERGFSNPLSEGSKVSPELPFLSALDYLDDGCRTLAQLSGTELGKVAKIPAAPLSKSRTFPPRSSSARRH</sequence>
<proteinExistence type="predicted"/>
<dbReference type="InterPro" id="IPR029787">
    <property type="entry name" value="Nucleotide_cyclase"/>
</dbReference>
<keyword evidence="4" id="KW-1185">Reference proteome</keyword>
<accession>A0A640KXH9</accession>
<protein>
    <recommendedName>
        <fullName evidence="5">Adenylyl cyclase</fullName>
    </recommendedName>
</protein>
<gene>
    <name evidence="3" type="ORF">LtaPh_3414500</name>
</gene>
<evidence type="ECO:0000313" key="3">
    <source>
        <dbReference type="EMBL" id="GET92219.1"/>
    </source>
</evidence>
<keyword evidence="1" id="KW-0175">Coiled coil</keyword>
<dbReference type="Proteomes" id="UP000419144">
    <property type="component" value="Unassembled WGS sequence"/>
</dbReference>
<feature type="coiled-coil region" evidence="1">
    <location>
        <begin position="517"/>
        <end position="544"/>
    </location>
</feature>
<feature type="region of interest" description="Disordered" evidence="2">
    <location>
        <begin position="1297"/>
        <end position="1361"/>
    </location>
</feature>
<feature type="coiled-coil region" evidence="1">
    <location>
        <begin position="30"/>
        <end position="57"/>
    </location>
</feature>
<feature type="coiled-coil region" evidence="1">
    <location>
        <begin position="89"/>
        <end position="141"/>
    </location>
</feature>
<evidence type="ECO:0000256" key="2">
    <source>
        <dbReference type="SAM" id="MobiDB-lite"/>
    </source>
</evidence>
<feature type="compositionally biased region" description="Polar residues" evidence="2">
    <location>
        <begin position="1576"/>
        <end position="1590"/>
    </location>
</feature>
<evidence type="ECO:0008006" key="5">
    <source>
        <dbReference type="Google" id="ProtNLM"/>
    </source>
</evidence>
<evidence type="ECO:0000256" key="1">
    <source>
        <dbReference type="SAM" id="Coils"/>
    </source>
</evidence>
<feature type="region of interest" description="Disordered" evidence="2">
    <location>
        <begin position="1173"/>
        <end position="1213"/>
    </location>
</feature>
<dbReference type="VEuPathDB" id="TriTrypDB:LtaPh_3414500"/>
<organism evidence="3 4">
    <name type="scientific">Leishmania tarentolae</name>
    <name type="common">Sauroleishmania tarentolae</name>
    <dbReference type="NCBI Taxonomy" id="5689"/>
    <lineage>
        <taxon>Eukaryota</taxon>
        <taxon>Discoba</taxon>
        <taxon>Euglenozoa</taxon>
        <taxon>Kinetoplastea</taxon>
        <taxon>Metakinetoplastina</taxon>
        <taxon>Trypanosomatida</taxon>
        <taxon>Trypanosomatidae</taxon>
        <taxon>Leishmaniinae</taxon>
        <taxon>Leishmania</taxon>
        <taxon>lizard Leishmania</taxon>
    </lineage>
</organism>
<evidence type="ECO:0000313" key="4">
    <source>
        <dbReference type="Proteomes" id="UP000419144"/>
    </source>
</evidence>
<feature type="compositionally biased region" description="Low complexity" evidence="2">
    <location>
        <begin position="1005"/>
        <end position="1018"/>
    </location>
</feature>
<dbReference type="Gene3D" id="3.30.70.1230">
    <property type="entry name" value="Nucleotide cyclase"/>
    <property type="match status" value="2"/>
</dbReference>
<feature type="compositionally biased region" description="Low complexity" evidence="2">
    <location>
        <begin position="1448"/>
        <end position="1462"/>
    </location>
</feature>
<feature type="region of interest" description="Disordered" evidence="2">
    <location>
        <begin position="1439"/>
        <end position="1462"/>
    </location>
</feature>
<dbReference type="SUPFAM" id="SSF55073">
    <property type="entry name" value="Nucleotide cyclase"/>
    <property type="match status" value="2"/>
</dbReference>
<name>A0A640KXH9_LEITA</name>
<comment type="caution">
    <text evidence="3">The sequence shown here is derived from an EMBL/GenBank/DDBJ whole genome shotgun (WGS) entry which is preliminary data.</text>
</comment>
<feature type="region of interest" description="Disordered" evidence="2">
    <location>
        <begin position="1570"/>
        <end position="1590"/>
    </location>
</feature>
<dbReference type="EMBL" id="BLBS01000054">
    <property type="protein sequence ID" value="GET92219.1"/>
    <property type="molecule type" value="Genomic_DNA"/>
</dbReference>
<dbReference type="OrthoDB" id="2021138at2759"/>
<reference evidence="3" key="1">
    <citation type="submission" date="2019-11" db="EMBL/GenBank/DDBJ databases">
        <title>Leishmania tarentolae CDS.</title>
        <authorList>
            <person name="Goto Y."/>
            <person name="Yamagishi J."/>
        </authorList>
    </citation>
    <scope>NUCLEOTIDE SEQUENCE [LARGE SCALE GENOMIC DNA]</scope>
    <source>
        <strain evidence="3">Parrot Tar II</strain>
    </source>
</reference>